<dbReference type="InterPro" id="IPR008927">
    <property type="entry name" value="6-PGluconate_DH-like_C_sf"/>
</dbReference>
<evidence type="ECO:0000313" key="11">
    <source>
        <dbReference type="Proteomes" id="UP000599179"/>
    </source>
</evidence>
<keyword evidence="5 8" id="KW-0560">Oxidoreductase</keyword>
<dbReference type="Gene3D" id="3.40.50.720">
    <property type="entry name" value="NAD(P)-binding Rossmann-like Domain"/>
    <property type="match status" value="2"/>
</dbReference>
<name>A0ABQ1SGK2_9FLAO</name>
<organism evidence="10 11">
    <name type="scientific">Psychroflexus planctonicus</name>
    <dbReference type="NCBI Taxonomy" id="1526575"/>
    <lineage>
        <taxon>Bacteria</taxon>
        <taxon>Pseudomonadati</taxon>
        <taxon>Bacteroidota</taxon>
        <taxon>Flavobacteriia</taxon>
        <taxon>Flavobacteriales</taxon>
        <taxon>Flavobacteriaceae</taxon>
        <taxon>Psychroflexus</taxon>
    </lineage>
</organism>
<dbReference type="SUPFAM" id="SSF51735">
    <property type="entry name" value="NAD(P)-binding Rossmann-fold domains"/>
    <property type="match status" value="1"/>
</dbReference>
<proteinExistence type="inferred from homology"/>
<accession>A0ABQ1SGK2</accession>
<gene>
    <name evidence="10" type="ORF">GCM10010832_12370</name>
</gene>
<dbReference type="InterPro" id="IPR017476">
    <property type="entry name" value="UDP-Glc/GDP-Man"/>
</dbReference>
<dbReference type="InterPro" id="IPR014027">
    <property type="entry name" value="UDP-Glc/GDP-Man_DH_C"/>
</dbReference>
<dbReference type="InterPro" id="IPR036291">
    <property type="entry name" value="NAD(P)-bd_dom_sf"/>
</dbReference>
<dbReference type="InterPro" id="IPR028357">
    <property type="entry name" value="UDPglc_DH_bac"/>
</dbReference>
<dbReference type="Pfam" id="PF03720">
    <property type="entry name" value="UDPG_MGDP_dh_C"/>
    <property type="match status" value="1"/>
</dbReference>
<dbReference type="SMART" id="SM00984">
    <property type="entry name" value="UDPG_MGDP_dh_C"/>
    <property type="match status" value="1"/>
</dbReference>
<dbReference type="PIRSF" id="PIRSF500134">
    <property type="entry name" value="UDPglc_DH_bac"/>
    <property type="match status" value="1"/>
</dbReference>
<comment type="caution">
    <text evidence="10">The sequence shown here is derived from an EMBL/GenBank/DDBJ whole genome shotgun (WGS) entry which is preliminary data.</text>
</comment>
<evidence type="ECO:0000256" key="6">
    <source>
        <dbReference type="ARBA" id="ARBA00023027"/>
    </source>
</evidence>
<comment type="similarity">
    <text evidence="2 8">Belongs to the UDP-glucose/GDP-mannose dehydrogenase family.</text>
</comment>
<protein>
    <recommendedName>
        <fullName evidence="4 8">UDP-glucose 6-dehydrogenase</fullName>
        <ecNumber evidence="3 8">1.1.1.22</ecNumber>
    </recommendedName>
</protein>
<dbReference type="PIRSF" id="PIRSF000124">
    <property type="entry name" value="UDPglc_GDPman_dh"/>
    <property type="match status" value="1"/>
</dbReference>
<dbReference type="Gene3D" id="1.20.5.100">
    <property type="entry name" value="Cytochrome c1, transmembrane anchor, C-terminal"/>
    <property type="match status" value="1"/>
</dbReference>
<evidence type="ECO:0000259" key="9">
    <source>
        <dbReference type="SMART" id="SM00984"/>
    </source>
</evidence>
<dbReference type="SUPFAM" id="SSF52413">
    <property type="entry name" value="UDP-glucose/GDP-mannose dehydrogenase C-terminal domain"/>
    <property type="match status" value="1"/>
</dbReference>
<dbReference type="RefSeq" id="WP_188458239.1">
    <property type="nucleotide sequence ID" value="NZ_BMGM01000005.1"/>
</dbReference>
<dbReference type="Proteomes" id="UP000599179">
    <property type="component" value="Unassembled WGS sequence"/>
</dbReference>
<dbReference type="SUPFAM" id="SSF48179">
    <property type="entry name" value="6-phosphogluconate dehydrogenase C-terminal domain-like"/>
    <property type="match status" value="1"/>
</dbReference>
<evidence type="ECO:0000256" key="7">
    <source>
        <dbReference type="ARBA" id="ARBA00047473"/>
    </source>
</evidence>
<evidence type="ECO:0000256" key="2">
    <source>
        <dbReference type="ARBA" id="ARBA00006601"/>
    </source>
</evidence>
<reference evidence="11" key="1">
    <citation type="journal article" date="2019" name="Int. J. Syst. Evol. Microbiol.">
        <title>The Global Catalogue of Microorganisms (GCM) 10K type strain sequencing project: providing services to taxonomists for standard genome sequencing and annotation.</title>
        <authorList>
            <consortium name="The Broad Institute Genomics Platform"/>
            <consortium name="The Broad Institute Genome Sequencing Center for Infectious Disease"/>
            <person name="Wu L."/>
            <person name="Ma J."/>
        </authorList>
    </citation>
    <scope>NUCLEOTIDE SEQUENCE [LARGE SCALE GENOMIC DNA]</scope>
    <source>
        <strain evidence="11">CGMCC 1.12931</strain>
    </source>
</reference>
<dbReference type="EC" id="1.1.1.22" evidence="3 8"/>
<dbReference type="PANTHER" id="PTHR43750">
    <property type="entry name" value="UDP-GLUCOSE 6-DEHYDROGENASE TUAD"/>
    <property type="match status" value="1"/>
</dbReference>
<evidence type="ECO:0000256" key="5">
    <source>
        <dbReference type="ARBA" id="ARBA00023002"/>
    </source>
</evidence>
<comment type="catalytic activity">
    <reaction evidence="7 8">
        <text>UDP-alpha-D-glucose + 2 NAD(+) + H2O = UDP-alpha-D-glucuronate + 2 NADH + 3 H(+)</text>
        <dbReference type="Rhea" id="RHEA:23596"/>
        <dbReference type="ChEBI" id="CHEBI:15377"/>
        <dbReference type="ChEBI" id="CHEBI:15378"/>
        <dbReference type="ChEBI" id="CHEBI:57540"/>
        <dbReference type="ChEBI" id="CHEBI:57945"/>
        <dbReference type="ChEBI" id="CHEBI:58052"/>
        <dbReference type="ChEBI" id="CHEBI:58885"/>
        <dbReference type="EC" id="1.1.1.22"/>
    </reaction>
</comment>
<comment type="pathway">
    <text evidence="1">Nucleotide-sugar biosynthesis; UDP-alpha-D-glucuronate biosynthesis; UDP-alpha-D-glucuronate from UDP-alpha-D-glucose: step 1/1.</text>
</comment>
<dbReference type="EMBL" id="BMGM01000005">
    <property type="protein sequence ID" value="GGE33723.1"/>
    <property type="molecule type" value="Genomic_DNA"/>
</dbReference>
<dbReference type="InterPro" id="IPR036220">
    <property type="entry name" value="UDP-Glc/GDP-Man_DH_C_sf"/>
</dbReference>
<evidence type="ECO:0000313" key="10">
    <source>
        <dbReference type="EMBL" id="GGE33723.1"/>
    </source>
</evidence>
<keyword evidence="6 8" id="KW-0520">NAD</keyword>
<dbReference type="PANTHER" id="PTHR43750:SF3">
    <property type="entry name" value="UDP-GLUCOSE 6-DEHYDROGENASE TUAD"/>
    <property type="match status" value="1"/>
</dbReference>
<dbReference type="Pfam" id="PF00984">
    <property type="entry name" value="UDPG_MGDP_dh"/>
    <property type="match status" value="1"/>
</dbReference>
<evidence type="ECO:0000256" key="3">
    <source>
        <dbReference type="ARBA" id="ARBA00012954"/>
    </source>
</evidence>
<sequence length="435" mass="48195">MKITVVGTGYVGLVTGTCLAETGNEVICVDNNAEKVQQMKDGVVPIYEPHLDVLFERNIEAKRLSFTTDLKAGLDHGEVIFLALPTPEDEDGSADLSYVLGVAKEIGDYITDYKVIVDKSTVPVGTAEKVTATIAKTAKAEFDVVSNPEFLREGFAVDDFLKPERIVIGTESKKAAEIMQRLYKPYVRSGNPILVMDEKSAELTKYAANSFLATKITFMNEIANYCELVGADVDHVRIGMGTDSRIGKRFLFPGIGYGGSCFPKDVKALHKSGKDADFSFKILEAVVDINEQQKTKLFPKMEGYFKGDLKGKTIAVWGLAFKPETDDIREAPALYMIDLLLEAGAKVKAFDPEAMENVERKYGDKVTFCNSMYEASEAADALLICTEWSIFRTPDFNKLKSQLSEPVIFDGRNLYTTEELKDFGFHYLSIGRKSI</sequence>
<dbReference type="InterPro" id="IPR001732">
    <property type="entry name" value="UDP-Glc/GDP-Man_DH_N"/>
</dbReference>
<dbReference type="InterPro" id="IPR014026">
    <property type="entry name" value="UDP-Glc/GDP-Man_DH_dimer"/>
</dbReference>
<dbReference type="Pfam" id="PF03721">
    <property type="entry name" value="UDPG_MGDP_dh_N"/>
    <property type="match status" value="1"/>
</dbReference>
<keyword evidence="11" id="KW-1185">Reference proteome</keyword>
<evidence type="ECO:0000256" key="1">
    <source>
        <dbReference type="ARBA" id="ARBA00004701"/>
    </source>
</evidence>
<dbReference type="NCBIfam" id="TIGR03026">
    <property type="entry name" value="NDP-sugDHase"/>
    <property type="match status" value="1"/>
</dbReference>
<evidence type="ECO:0000256" key="8">
    <source>
        <dbReference type="PIRNR" id="PIRNR000124"/>
    </source>
</evidence>
<feature type="domain" description="UDP-glucose/GDP-mannose dehydrogenase C-terminal" evidence="9">
    <location>
        <begin position="315"/>
        <end position="417"/>
    </location>
</feature>
<evidence type="ECO:0000256" key="4">
    <source>
        <dbReference type="ARBA" id="ARBA00015132"/>
    </source>
</evidence>